<evidence type="ECO:0000259" key="2">
    <source>
        <dbReference type="Pfam" id="PF11738"/>
    </source>
</evidence>
<dbReference type="Pfam" id="PF13739">
    <property type="entry name" value="PdaC"/>
    <property type="match status" value="1"/>
</dbReference>
<gene>
    <name evidence="4" type="ORF">K8V01_08580</name>
</gene>
<comment type="caution">
    <text evidence="4">The sequence shown here is derived from an EMBL/GenBank/DDBJ whole genome shotgun (WGS) entry which is preliminary data.</text>
</comment>
<keyword evidence="1" id="KW-1133">Transmembrane helix</keyword>
<dbReference type="AlphaFoldDB" id="A0A921MMY4"/>
<feature type="domain" description="Deacetylase PdaC" evidence="3">
    <location>
        <begin position="97"/>
        <end position="177"/>
    </location>
</feature>
<evidence type="ECO:0000313" key="4">
    <source>
        <dbReference type="EMBL" id="HJG87061.1"/>
    </source>
</evidence>
<reference evidence="4" key="1">
    <citation type="journal article" date="2021" name="PeerJ">
        <title>Extensive microbial diversity within the chicken gut microbiome revealed by metagenomics and culture.</title>
        <authorList>
            <person name="Gilroy R."/>
            <person name="Ravi A."/>
            <person name="Getino M."/>
            <person name="Pursley I."/>
            <person name="Horton D.L."/>
            <person name="Alikhan N.F."/>
            <person name="Baker D."/>
            <person name="Gharbi K."/>
            <person name="Hall N."/>
            <person name="Watson M."/>
            <person name="Adriaenssens E.M."/>
            <person name="Foster-Nyarko E."/>
            <person name="Jarju S."/>
            <person name="Secka A."/>
            <person name="Antonio M."/>
            <person name="Oren A."/>
            <person name="Chaudhuri R.R."/>
            <person name="La Ragione R."/>
            <person name="Hildebrand F."/>
            <person name="Pallen M.J."/>
        </authorList>
    </citation>
    <scope>NUCLEOTIDE SEQUENCE</scope>
    <source>
        <strain evidence="4">CHK179-5677</strain>
    </source>
</reference>
<reference evidence="4" key="2">
    <citation type="submission" date="2021-09" db="EMBL/GenBank/DDBJ databases">
        <authorList>
            <person name="Gilroy R."/>
        </authorList>
    </citation>
    <scope>NUCLEOTIDE SEQUENCE</scope>
    <source>
        <strain evidence="4">CHK179-5677</strain>
    </source>
</reference>
<feature type="transmembrane region" description="Helical" evidence="1">
    <location>
        <begin position="44"/>
        <end position="66"/>
    </location>
</feature>
<keyword evidence="1" id="KW-0472">Membrane</keyword>
<proteinExistence type="predicted"/>
<accession>A0A921MMY4</accession>
<dbReference type="Proteomes" id="UP000760668">
    <property type="component" value="Unassembled WGS sequence"/>
</dbReference>
<evidence type="ECO:0000259" key="3">
    <source>
        <dbReference type="Pfam" id="PF13739"/>
    </source>
</evidence>
<protein>
    <submittedName>
        <fullName evidence="4">DUF3298 and DUF4163 domain-containing protein</fullName>
    </submittedName>
</protein>
<organism evidence="4 5">
    <name type="scientific">Pseudoflavonifractor capillosus</name>
    <dbReference type="NCBI Taxonomy" id="106588"/>
    <lineage>
        <taxon>Bacteria</taxon>
        <taxon>Bacillati</taxon>
        <taxon>Bacillota</taxon>
        <taxon>Clostridia</taxon>
        <taxon>Eubacteriales</taxon>
        <taxon>Oscillospiraceae</taxon>
        <taxon>Pseudoflavonifractor</taxon>
    </lineage>
</organism>
<dbReference type="InterPro" id="IPR037126">
    <property type="entry name" value="PdaC/RsiV-like_sf"/>
</dbReference>
<dbReference type="RefSeq" id="WP_295369111.1">
    <property type="nucleotide sequence ID" value="NZ_DYUC01000085.1"/>
</dbReference>
<dbReference type="InterPro" id="IPR021729">
    <property type="entry name" value="DUF3298"/>
</dbReference>
<dbReference type="Gene3D" id="3.30.565.40">
    <property type="entry name" value="Fervidobacterium nodosum Rt17-B1 like"/>
    <property type="match status" value="1"/>
</dbReference>
<dbReference type="EMBL" id="DYUC01000085">
    <property type="protein sequence ID" value="HJG87061.1"/>
    <property type="molecule type" value="Genomic_DNA"/>
</dbReference>
<evidence type="ECO:0000313" key="5">
    <source>
        <dbReference type="Proteomes" id="UP000760668"/>
    </source>
</evidence>
<feature type="domain" description="DUF3298" evidence="2">
    <location>
        <begin position="205"/>
        <end position="283"/>
    </location>
</feature>
<keyword evidence="1" id="KW-0812">Transmembrane</keyword>
<name>A0A921MMY4_9FIRM</name>
<dbReference type="Gene3D" id="3.90.640.20">
    <property type="entry name" value="Heat-shock cognate protein, ATPase"/>
    <property type="match status" value="1"/>
</dbReference>
<dbReference type="Pfam" id="PF11738">
    <property type="entry name" value="DUF3298"/>
    <property type="match status" value="1"/>
</dbReference>
<sequence length="287" mass="31962">MNETFQAAKARYQSVEIPPELDFAVAAALREGERRRRRLRRRGGTLASLAACCASFVLLVNASPAFASAVYQVPVLGDLARVVTVTEYSIADEERLIDVRMPAVEDTGNTDLEQRINTEIQTRIDAILAEAQARAEETRAAFVATGGNPDEFIPVTISVDYEVKCQSSQYLSFVVLKTETKASAYTELFCYNIDLETGRELTLQDMLGPDYKEIANQVIREEIARRSQDPDNVYFDGTDGIEGFQSITADQRFYINGNGNPVVIFEKYEIAPGYMGQQEFEIPVPQA</sequence>
<dbReference type="InterPro" id="IPR025303">
    <property type="entry name" value="PdaC"/>
</dbReference>
<evidence type="ECO:0000256" key="1">
    <source>
        <dbReference type="SAM" id="Phobius"/>
    </source>
</evidence>